<dbReference type="Proteomes" id="UP000247409">
    <property type="component" value="Unassembled WGS sequence"/>
</dbReference>
<protein>
    <submittedName>
        <fullName evidence="1">Uncharacterized protein</fullName>
    </submittedName>
</protein>
<dbReference type="AlphaFoldDB" id="A0A2V3IFZ4"/>
<reference evidence="1 2" key="1">
    <citation type="journal article" date="2018" name="Mol. Biol. Evol.">
        <title>Analysis of the draft genome of the red seaweed Gracilariopsis chorda provides insights into genome size evolution in Rhodophyta.</title>
        <authorList>
            <person name="Lee J."/>
            <person name="Yang E.C."/>
            <person name="Graf L."/>
            <person name="Yang J.H."/>
            <person name="Qiu H."/>
            <person name="Zel Zion U."/>
            <person name="Chan C.X."/>
            <person name="Stephens T.G."/>
            <person name="Weber A.P.M."/>
            <person name="Boo G.H."/>
            <person name="Boo S.M."/>
            <person name="Kim K.M."/>
            <person name="Shin Y."/>
            <person name="Jung M."/>
            <person name="Lee S.J."/>
            <person name="Yim H.S."/>
            <person name="Lee J.H."/>
            <person name="Bhattacharya D."/>
            <person name="Yoon H.S."/>
        </authorList>
    </citation>
    <scope>NUCLEOTIDE SEQUENCE [LARGE SCALE GENOMIC DNA]</scope>
    <source>
        <strain evidence="1 2">SKKU-2015</strain>
        <tissue evidence="1">Whole body</tissue>
    </source>
</reference>
<gene>
    <name evidence="1" type="ORF">BWQ96_09303</name>
</gene>
<name>A0A2V3IFZ4_9FLOR</name>
<proteinExistence type="predicted"/>
<comment type="caution">
    <text evidence="1">The sequence shown here is derived from an EMBL/GenBank/DDBJ whole genome shotgun (WGS) entry which is preliminary data.</text>
</comment>
<evidence type="ECO:0000313" key="1">
    <source>
        <dbReference type="EMBL" id="PXF40972.1"/>
    </source>
</evidence>
<evidence type="ECO:0000313" key="2">
    <source>
        <dbReference type="Proteomes" id="UP000247409"/>
    </source>
</evidence>
<sequence>MSNTRVLQENQGSILSCLRMIEAKLGRMQEKQLRQTDAMNDFRMESKCCLDADYLKLFTYLEFGDPTWGGKVFDATGICSDGSPFPLLVVEAASLGLKLVVQSADDEDKVYFFLGKTTTLPSKKERKQKFGIGIALARSRAHGNLRLLLVR</sequence>
<accession>A0A2V3IFZ4</accession>
<keyword evidence="2" id="KW-1185">Reference proteome</keyword>
<dbReference type="EMBL" id="NBIV01000248">
    <property type="protein sequence ID" value="PXF40972.1"/>
    <property type="molecule type" value="Genomic_DNA"/>
</dbReference>
<organism evidence="1 2">
    <name type="scientific">Gracilariopsis chorda</name>
    <dbReference type="NCBI Taxonomy" id="448386"/>
    <lineage>
        <taxon>Eukaryota</taxon>
        <taxon>Rhodophyta</taxon>
        <taxon>Florideophyceae</taxon>
        <taxon>Rhodymeniophycidae</taxon>
        <taxon>Gracilariales</taxon>
        <taxon>Gracilariaceae</taxon>
        <taxon>Gracilariopsis</taxon>
    </lineage>
</organism>